<comment type="caution">
    <text evidence="2">The sequence shown here is derived from an EMBL/GenBank/DDBJ whole genome shotgun (WGS) entry which is preliminary data.</text>
</comment>
<evidence type="ECO:0000313" key="2">
    <source>
        <dbReference type="EMBL" id="MBC3957178.1"/>
    </source>
</evidence>
<protein>
    <recommendedName>
        <fullName evidence="4">Apea-like HEPN domain-containing protein</fullName>
    </recommendedName>
</protein>
<keyword evidence="1" id="KW-0175">Coiled coil</keyword>
<organism evidence="2 3">
    <name type="scientific">Pseudomonas triticifolii</name>
    <dbReference type="NCBI Taxonomy" id="2762592"/>
    <lineage>
        <taxon>Bacteria</taxon>
        <taxon>Pseudomonadati</taxon>
        <taxon>Pseudomonadota</taxon>
        <taxon>Gammaproteobacteria</taxon>
        <taxon>Pseudomonadales</taxon>
        <taxon>Pseudomonadaceae</taxon>
        <taxon>Pseudomonas</taxon>
    </lineage>
</organism>
<accession>A0ABR7BJ10</accession>
<feature type="coiled-coil region" evidence="1">
    <location>
        <begin position="189"/>
        <end position="226"/>
    </location>
</feature>
<reference evidence="2 3" key="1">
    <citation type="submission" date="2020-08" db="EMBL/GenBank/DDBJ databases">
        <title>Putative novel bacterial strains isolated from necrotic wheat leaf tissues caused by Xanthomonas translucens.</title>
        <authorList>
            <person name="Tambong J.T."/>
        </authorList>
    </citation>
    <scope>NUCLEOTIDE SEQUENCE [LARGE SCALE GENOMIC DNA]</scope>
    <source>
        <strain evidence="2 3">DOAB 1067</strain>
    </source>
</reference>
<gene>
    <name evidence="2" type="ORF">H8S56_19385</name>
</gene>
<sequence length="299" mass="33396">MFSYSFAVKLTDRNISLDSSEAVFESENRMLKVERKEDNVLLISSDGYSSKEDALQQLATMLMKTKIALLKLNIPHLDWLSFDSTQRLATNTVGSFFEKAKIVAVSYKPQAYETGRIQHWSGAMPAGEKFDLNTLTEIALPDCEFNFGTLRALEALNVLGLALADPHAKSKLILAMTAVEILSDRGRVEKAVEEALNGLKKKVSEIQAADEVKQFLKRVLGEAKKESISKAGKRLIQAVLGEERAEEFDKLYKLRSELVHGNDSRLAINIQEHTEIEEEAEKGFRLALDLTLSFRDAAS</sequence>
<dbReference type="Proteomes" id="UP000660131">
    <property type="component" value="Unassembled WGS sequence"/>
</dbReference>
<dbReference type="EMBL" id="JACONV010000018">
    <property type="protein sequence ID" value="MBC3957178.1"/>
    <property type="molecule type" value="Genomic_DNA"/>
</dbReference>
<name>A0ABR7BJ10_9PSED</name>
<keyword evidence="3" id="KW-1185">Reference proteome</keyword>
<evidence type="ECO:0008006" key="4">
    <source>
        <dbReference type="Google" id="ProtNLM"/>
    </source>
</evidence>
<dbReference type="RefSeq" id="WP_187519527.1">
    <property type="nucleotide sequence ID" value="NZ_JACONV010000018.1"/>
</dbReference>
<proteinExistence type="predicted"/>
<evidence type="ECO:0000256" key="1">
    <source>
        <dbReference type="SAM" id="Coils"/>
    </source>
</evidence>
<evidence type="ECO:0000313" key="3">
    <source>
        <dbReference type="Proteomes" id="UP000660131"/>
    </source>
</evidence>